<dbReference type="Gene3D" id="3.20.20.300">
    <property type="entry name" value="Glycoside hydrolase, family 3, N-terminal domain"/>
    <property type="match status" value="1"/>
</dbReference>
<gene>
    <name evidence="7" type="ORF">VSX56_01670</name>
</gene>
<dbReference type="InterPro" id="IPR001764">
    <property type="entry name" value="Glyco_hydro_3_N"/>
</dbReference>
<sequence length="330" mass="35755">MTSATILGLSGLTLTETERAFFREAQPWGFILFARNIDTPDQVLRLTSDLREAVGRDAPVLIDQEGGRVQRMRAPHWREWLPPLEQAAFLDPERSFWLRARIMADELRAVGVDSNCAPCCDIAGPQTHPFLRNRCMGEDAATVARNARASAMGFLAGGVLPVIKHIPGHGRATADSHKDLPLVEACAEDLIAQDFAAFQPLHDMPMAMTAHIRFAAFDDAPATQSPVMVDLIRQVIGFDGLLMSDDLSMQALSGSIRQRAEATMAAGCDITLHCNGERSEMEEAVVGAGTLSDAAKTRAAAAIARRAMREAVDIAVLERELADLLQASGV</sequence>
<feature type="domain" description="Glycoside hydrolase family 3 N-terminal" evidence="6">
    <location>
        <begin position="18"/>
        <end position="300"/>
    </location>
</feature>
<keyword evidence="4 7" id="KW-0378">Hydrolase</keyword>
<proteinExistence type="inferred from homology"/>
<comment type="catalytic activity">
    <reaction evidence="1">
        <text>Hydrolysis of terminal non-reducing N-acetyl-D-hexosamine residues in N-acetyl-beta-D-hexosaminides.</text>
        <dbReference type="EC" id="3.2.1.52"/>
    </reaction>
</comment>
<dbReference type="PANTHER" id="PTHR30480">
    <property type="entry name" value="BETA-HEXOSAMINIDASE-RELATED"/>
    <property type="match status" value="1"/>
</dbReference>
<evidence type="ECO:0000259" key="6">
    <source>
        <dbReference type="Pfam" id="PF00933"/>
    </source>
</evidence>
<evidence type="ECO:0000256" key="1">
    <source>
        <dbReference type="ARBA" id="ARBA00001231"/>
    </source>
</evidence>
<dbReference type="InterPro" id="IPR050226">
    <property type="entry name" value="NagZ_Beta-hexosaminidase"/>
</dbReference>
<evidence type="ECO:0000256" key="4">
    <source>
        <dbReference type="ARBA" id="ARBA00022801"/>
    </source>
</evidence>
<keyword evidence="8" id="KW-1185">Reference proteome</keyword>
<evidence type="ECO:0000313" key="7">
    <source>
        <dbReference type="EMBL" id="MER5170469.1"/>
    </source>
</evidence>
<dbReference type="InterPro" id="IPR036962">
    <property type="entry name" value="Glyco_hydro_3_N_sf"/>
</dbReference>
<dbReference type="InterPro" id="IPR017853">
    <property type="entry name" value="GH"/>
</dbReference>
<organism evidence="7 8">
    <name type="scientific">Thioclava kandeliae</name>
    <dbReference type="NCBI Taxonomy" id="3070818"/>
    <lineage>
        <taxon>Bacteria</taxon>
        <taxon>Pseudomonadati</taxon>
        <taxon>Pseudomonadota</taxon>
        <taxon>Alphaproteobacteria</taxon>
        <taxon>Rhodobacterales</taxon>
        <taxon>Paracoccaceae</taxon>
        <taxon>Thioclava</taxon>
    </lineage>
</organism>
<dbReference type="PANTHER" id="PTHR30480:SF13">
    <property type="entry name" value="BETA-HEXOSAMINIDASE"/>
    <property type="match status" value="1"/>
</dbReference>
<evidence type="ECO:0000256" key="5">
    <source>
        <dbReference type="ARBA" id="ARBA00023295"/>
    </source>
</evidence>
<dbReference type="SUPFAM" id="SSF51445">
    <property type="entry name" value="(Trans)glycosidases"/>
    <property type="match status" value="1"/>
</dbReference>
<evidence type="ECO:0000313" key="8">
    <source>
        <dbReference type="Proteomes" id="UP001438953"/>
    </source>
</evidence>
<name>A0ABV1SC29_9RHOB</name>
<keyword evidence="5" id="KW-0326">Glycosidase</keyword>
<accession>A0ABV1SC29</accession>
<comment type="similarity">
    <text evidence="2">Belongs to the glycosyl hydrolase 3 family.</text>
</comment>
<dbReference type="RefSeq" id="WP_350934372.1">
    <property type="nucleotide sequence ID" value="NZ_JAYWLC010000001.1"/>
</dbReference>
<evidence type="ECO:0000256" key="2">
    <source>
        <dbReference type="ARBA" id="ARBA00005336"/>
    </source>
</evidence>
<comment type="caution">
    <text evidence="7">The sequence shown here is derived from an EMBL/GenBank/DDBJ whole genome shotgun (WGS) entry which is preliminary data.</text>
</comment>
<dbReference type="EC" id="3.2.1.52" evidence="3"/>
<reference evidence="7 8" key="1">
    <citation type="submission" date="2024-06" db="EMBL/GenBank/DDBJ databases">
        <title>Thioclava kandeliae sp. nov. from a rhizosphere soil sample of Kandelia candel in a mangrove.</title>
        <authorList>
            <person name="Mu T."/>
        </authorList>
    </citation>
    <scope>NUCLEOTIDE SEQUENCE [LARGE SCALE GENOMIC DNA]</scope>
    <source>
        <strain evidence="7 8">CPCC 100088</strain>
    </source>
</reference>
<dbReference type="GO" id="GO:0016787">
    <property type="term" value="F:hydrolase activity"/>
    <property type="evidence" value="ECO:0007669"/>
    <property type="project" value="UniProtKB-KW"/>
</dbReference>
<dbReference type="Proteomes" id="UP001438953">
    <property type="component" value="Unassembled WGS sequence"/>
</dbReference>
<dbReference type="Pfam" id="PF00933">
    <property type="entry name" value="Glyco_hydro_3"/>
    <property type="match status" value="1"/>
</dbReference>
<dbReference type="EMBL" id="JAYWLC010000001">
    <property type="protein sequence ID" value="MER5170469.1"/>
    <property type="molecule type" value="Genomic_DNA"/>
</dbReference>
<protein>
    <recommendedName>
        <fullName evidence="3">beta-N-acetylhexosaminidase</fullName>
        <ecNumber evidence="3">3.2.1.52</ecNumber>
    </recommendedName>
</protein>
<evidence type="ECO:0000256" key="3">
    <source>
        <dbReference type="ARBA" id="ARBA00012663"/>
    </source>
</evidence>